<evidence type="ECO:0000256" key="1">
    <source>
        <dbReference type="SAM" id="Phobius"/>
    </source>
</evidence>
<accession>A0A8S5QWJ3</accession>
<protein>
    <submittedName>
        <fullName evidence="2">Uncharacterized protein</fullName>
    </submittedName>
</protein>
<dbReference type="EMBL" id="BK015755">
    <property type="protein sequence ID" value="DAE23574.1"/>
    <property type="molecule type" value="Genomic_DNA"/>
</dbReference>
<keyword evidence="1" id="KW-0472">Membrane</keyword>
<name>A0A8S5QWJ3_9CAUD</name>
<organism evidence="2">
    <name type="scientific">Myoviridae sp. ctyWv1</name>
    <dbReference type="NCBI Taxonomy" id="2826718"/>
    <lineage>
        <taxon>Viruses</taxon>
        <taxon>Duplodnaviria</taxon>
        <taxon>Heunggongvirae</taxon>
        <taxon>Uroviricota</taxon>
        <taxon>Caudoviricetes</taxon>
    </lineage>
</organism>
<keyword evidence="1" id="KW-0812">Transmembrane</keyword>
<evidence type="ECO:0000313" key="2">
    <source>
        <dbReference type="EMBL" id="DAE23574.1"/>
    </source>
</evidence>
<feature type="transmembrane region" description="Helical" evidence="1">
    <location>
        <begin position="21"/>
        <end position="43"/>
    </location>
</feature>
<proteinExistence type="predicted"/>
<sequence>MDSHTDSPAESPKPYRNRNRYLYIYYIYYVHCPMDVLWTHFYYRFGVLQIIP</sequence>
<keyword evidence="1" id="KW-1133">Transmembrane helix</keyword>
<reference evidence="2" key="1">
    <citation type="journal article" date="2021" name="Proc. Natl. Acad. Sci. U.S.A.">
        <title>A Catalog of Tens of Thousands of Viruses from Human Metagenomes Reveals Hidden Associations with Chronic Diseases.</title>
        <authorList>
            <person name="Tisza M.J."/>
            <person name="Buck C.B."/>
        </authorList>
    </citation>
    <scope>NUCLEOTIDE SEQUENCE</scope>
    <source>
        <strain evidence="2">CtyWv1</strain>
    </source>
</reference>